<comment type="caution">
    <text evidence="2">The sequence shown here is derived from an EMBL/GenBank/DDBJ whole genome shotgun (WGS) entry which is preliminary data.</text>
</comment>
<sequence length="78" mass="8524">MWVIFGIVVTAAGFALIEMRPLAKAGKIKELWLFALLLLAGTGLCIAVSLDAPVPNPLDLIYALFRPSSRMLELLLKE</sequence>
<organism evidence="2 3">
    <name type="scientific">Paenibacillus arenilitoris</name>
    <dbReference type="NCBI Taxonomy" id="2772299"/>
    <lineage>
        <taxon>Bacteria</taxon>
        <taxon>Bacillati</taxon>
        <taxon>Bacillota</taxon>
        <taxon>Bacilli</taxon>
        <taxon>Bacillales</taxon>
        <taxon>Paenibacillaceae</taxon>
        <taxon>Paenibacillus</taxon>
    </lineage>
</organism>
<evidence type="ECO:0000313" key="3">
    <source>
        <dbReference type="Proteomes" id="UP000632125"/>
    </source>
</evidence>
<keyword evidence="3" id="KW-1185">Reference proteome</keyword>
<protein>
    <submittedName>
        <fullName evidence="2">Uncharacterized protein</fullName>
    </submittedName>
</protein>
<gene>
    <name evidence="2" type="ORF">IDH41_14990</name>
</gene>
<dbReference type="EMBL" id="JACXIY010000016">
    <property type="protein sequence ID" value="MBD2869895.1"/>
    <property type="molecule type" value="Genomic_DNA"/>
</dbReference>
<accession>A0A927CM14</accession>
<keyword evidence="1" id="KW-1133">Transmembrane helix</keyword>
<reference evidence="2" key="1">
    <citation type="submission" date="2020-09" db="EMBL/GenBank/DDBJ databases">
        <title>A novel bacterium of genus Paenibacillus, isolated from South China Sea.</title>
        <authorList>
            <person name="Huang H."/>
            <person name="Mo K."/>
            <person name="Hu Y."/>
        </authorList>
    </citation>
    <scope>NUCLEOTIDE SEQUENCE</scope>
    <source>
        <strain evidence="2">IB182493</strain>
    </source>
</reference>
<proteinExistence type="predicted"/>
<evidence type="ECO:0000256" key="1">
    <source>
        <dbReference type="SAM" id="Phobius"/>
    </source>
</evidence>
<keyword evidence="1" id="KW-0472">Membrane</keyword>
<feature type="transmembrane region" description="Helical" evidence="1">
    <location>
        <begin position="31"/>
        <end position="50"/>
    </location>
</feature>
<keyword evidence="1" id="KW-0812">Transmembrane</keyword>
<dbReference type="Proteomes" id="UP000632125">
    <property type="component" value="Unassembled WGS sequence"/>
</dbReference>
<name>A0A927CM14_9BACL</name>
<dbReference type="RefSeq" id="WP_190862345.1">
    <property type="nucleotide sequence ID" value="NZ_JACXIY010000016.1"/>
</dbReference>
<dbReference type="AlphaFoldDB" id="A0A927CM14"/>
<evidence type="ECO:0000313" key="2">
    <source>
        <dbReference type="EMBL" id="MBD2869895.1"/>
    </source>
</evidence>